<dbReference type="EMBL" id="LUCH01019420">
    <property type="protein sequence ID" value="KAF5394269.1"/>
    <property type="molecule type" value="Genomic_DNA"/>
</dbReference>
<accession>A0A8J4WCG1</accession>
<name>A0A8J4WCG1_9TREM</name>
<gene>
    <name evidence="2" type="ORF">PHET_11929</name>
</gene>
<feature type="region of interest" description="Disordered" evidence="1">
    <location>
        <begin position="169"/>
        <end position="190"/>
    </location>
</feature>
<feature type="compositionally biased region" description="Low complexity" evidence="1">
    <location>
        <begin position="169"/>
        <end position="183"/>
    </location>
</feature>
<sequence length="243" mass="25839">MCDVILNDGRNSAISSMFTVEGSPKPPTSSTNSSFTQLVTFRCSDSDDCSGFVASTTEEPLKEDIGFSGGTLFEKIGICGSQKDLRGTPLPVLHNDGRLRKCSLSAVPLSPHSTEGDSKSSESSNQSDQHHLSVGSKLSSSKHSSTSTSNWTSFPDYVARKFLQDYWQSASPSSSPPTQTSTTDGLASPSFSPTNLALSASRFSSRRLSEWYYILLGCCIALEAQKLGSVNRGKVAVGANGSL</sequence>
<reference evidence="2" key="1">
    <citation type="submission" date="2019-05" db="EMBL/GenBank/DDBJ databases">
        <title>Annotation for the trematode Paragonimus heterotremus.</title>
        <authorList>
            <person name="Choi Y.-J."/>
        </authorList>
    </citation>
    <scope>NUCLEOTIDE SEQUENCE</scope>
    <source>
        <strain evidence="2">LC</strain>
    </source>
</reference>
<evidence type="ECO:0000313" key="3">
    <source>
        <dbReference type="Proteomes" id="UP000748531"/>
    </source>
</evidence>
<proteinExistence type="predicted"/>
<feature type="region of interest" description="Disordered" evidence="1">
    <location>
        <begin position="107"/>
        <end position="150"/>
    </location>
</feature>
<evidence type="ECO:0000256" key="1">
    <source>
        <dbReference type="SAM" id="MobiDB-lite"/>
    </source>
</evidence>
<evidence type="ECO:0000313" key="2">
    <source>
        <dbReference type="EMBL" id="KAF5394269.1"/>
    </source>
</evidence>
<comment type="caution">
    <text evidence="2">The sequence shown here is derived from an EMBL/GenBank/DDBJ whole genome shotgun (WGS) entry which is preliminary data.</text>
</comment>
<dbReference type="Proteomes" id="UP000748531">
    <property type="component" value="Unassembled WGS sequence"/>
</dbReference>
<keyword evidence="3" id="KW-1185">Reference proteome</keyword>
<protein>
    <submittedName>
        <fullName evidence="2">Uncharacterized protein</fullName>
    </submittedName>
</protein>
<feature type="compositionally biased region" description="Low complexity" evidence="1">
    <location>
        <begin position="121"/>
        <end position="149"/>
    </location>
</feature>
<dbReference type="AlphaFoldDB" id="A0A8J4WCG1"/>
<organism evidence="2 3">
    <name type="scientific">Paragonimus heterotremus</name>
    <dbReference type="NCBI Taxonomy" id="100268"/>
    <lineage>
        <taxon>Eukaryota</taxon>
        <taxon>Metazoa</taxon>
        <taxon>Spiralia</taxon>
        <taxon>Lophotrochozoa</taxon>
        <taxon>Platyhelminthes</taxon>
        <taxon>Trematoda</taxon>
        <taxon>Digenea</taxon>
        <taxon>Plagiorchiida</taxon>
        <taxon>Troglotremata</taxon>
        <taxon>Troglotrematidae</taxon>
        <taxon>Paragonimus</taxon>
    </lineage>
</organism>
<dbReference type="OrthoDB" id="10439254at2759"/>